<reference evidence="1" key="1">
    <citation type="submission" date="2014-02" db="EMBL/GenBank/DDBJ databases">
        <authorList>
            <person name="Genoscope - CEA"/>
        </authorList>
    </citation>
    <scope>NUCLEOTIDE SEQUENCE</scope>
    <source>
        <strain evidence="1">LS3</strain>
    </source>
</reference>
<dbReference type="EMBL" id="HG937694">
    <property type="protein sequence ID" value="CDP38136.1"/>
    <property type="molecule type" value="Genomic_DNA"/>
</dbReference>
<protein>
    <submittedName>
        <fullName evidence="1">ARAD1D27852p</fullName>
    </submittedName>
</protein>
<proteinExistence type="predicted"/>
<sequence>MSKRMNNFSEEVKRWLGNWDPLWFLIGSQKRVIPFAPLETQPLLILTPQAVVVPNSKNPGYSQVYRSASTGGKLLSTRHLAFARCTMFLTHRSKYMHQGTFWASECGIQLQRSGESTILRLLGKLSSVEITLAMTRFTLLSSSMRKLYRVRRQYTL</sequence>
<accession>A0A060TG41</accession>
<name>A0A060TG41_BLAAD</name>
<organism evidence="1">
    <name type="scientific">Blastobotrys adeninivorans</name>
    <name type="common">Yeast</name>
    <name type="synonym">Arxula adeninivorans</name>
    <dbReference type="NCBI Taxonomy" id="409370"/>
    <lineage>
        <taxon>Eukaryota</taxon>
        <taxon>Fungi</taxon>
        <taxon>Dikarya</taxon>
        <taxon>Ascomycota</taxon>
        <taxon>Saccharomycotina</taxon>
        <taxon>Dipodascomycetes</taxon>
        <taxon>Dipodascales</taxon>
        <taxon>Trichomonascaceae</taxon>
        <taxon>Blastobotrys</taxon>
    </lineage>
</organism>
<evidence type="ECO:0000313" key="1">
    <source>
        <dbReference type="EMBL" id="CDP38136.1"/>
    </source>
</evidence>
<reference evidence="1" key="2">
    <citation type="submission" date="2014-06" db="EMBL/GenBank/DDBJ databases">
        <title>The complete genome of Blastobotrys (Arxula) adeninivorans LS3 - a yeast of biotechnological interest.</title>
        <authorList>
            <person name="Kunze G."/>
            <person name="Gaillardin C."/>
            <person name="Czernicka M."/>
            <person name="Durrens P."/>
            <person name="Martin T."/>
            <person name="Boer E."/>
            <person name="Gabaldon T."/>
            <person name="Cruz J."/>
            <person name="Talla E."/>
            <person name="Marck C."/>
            <person name="Goffeau A."/>
            <person name="Barbe V."/>
            <person name="Baret P."/>
            <person name="Baronian K."/>
            <person name="Beier S."/>
            <person name="Bleykasten C."/>
            <person name="Bode R."/>
            <person name="Casaregola S."/>
            <person name="Despons L."/>
            <person name="Fairhead C."/>
            <person name="Giersberg M."/>
            <person name="Gierski P."/>
            <person name="Hahnel U."/>
            <person name="Hartmann A."/>
            <person name="Jankowska D."/>
            <person name="Jubin C."/>
            <person name="Jung P."/>
            <person name="Lafontaine I."/>
            <person name="Leh-Louis V."/>
            <person name="Lemaire M."/>
            <person name="Marcet-Houben M."/>
            <person name="Mascher M."/>
            <person name="Morel G."/>
            <person name="Richard G.-F."/>
            <person name="Riechen J."/>
            <person name="Sacerdot C."/>
            <person name="Sarkar A."/>
            <person name="Savel G."/>
            <person name="Schacherer J."/>
            <person name="Sherman D."/>
            <person name="Straub M.-L."/>
            <person name="Stein N."/>
            <person name="Thierry A."/>
            <person name="Trautwein-Schult A."/>
            <person name="Westhof E."/>
            <person name="Worch S."/>
            <person name="Dujon B."/>
            <person name="Souciet J.-L."/>
            <person name="Wincker P."/>
            <person name="Scholz U."/>
            <person name="Neuveglise N."/>
        </authorList>
    </citation>
    <scope>NUCLEOTIDE SEQUENCE</scope>
    <source>
        <strain evidence="1">LS3</strain>
    </source>
</reference>
<gene>
    <name evidence="1" type="ORF">GNLVRS02_ARAD1D27852g</name>
</gene>
<dbReference type="AlphaFoldDB" id="A0A060TG41"/>